<dbReference type="PANTHER" id="PTHR43316">
    <property type="entry name" value="HYDROLASE, HALOACID DELAHOGENASE-RELATED"/>
    <property type="match status" value="1"/>
</dbReference>
<dbReference type="GO" id="GO:0016791">
    <property type="term" value="F:phosphatase activity"/>
    <property type="evidence" value="ECO:0007669"/>
    <property type="project" value="UniProtKB-ARBA"/>
</dbReference>
<dbReference type="EMBL" id="OUUZ01000008">
    <property type="protein sequence ID" value="SPQ22187.1"/>
    <property type="molecule type" value="Genomic_DNA"/>
</dbReference>
<dbReference type="PRINTS" id="PR00413">
    <property type="entry name" value="HADHALOGNASE"/>
</dbReference>
<dbReference type="Pfam" id="PF00702">
    <property type="entry name" value="Hydrolase"/>
    <property type="match status" value="1"/>
</dbReference>
<dbReference type="InterPro" id="IPR023214">
    <property type="entry name" value="HAD_sf"/>
</dbReference>
<dbReference type="NCBIfam" id="TIGR01509">
    <property type="entry name" value="HAD-SF-IA-v3"/>
    <property type="match status" value="1"/>
</dbReference>
<keyword evidence="2" id="KW-0378">Hydrolase</keyword>
<evidence type="ECO:0000256" key="1">
    <source>
        <dbReference type="ARBA" id="ARBA00008106"/>
    </source>
</evidence>
<name>A0A3S4BJX2_9PEZI</name>
<dbReference type="SFLD" id="SFLDS00003">
    <property type="entry name" value="Haloacid_Dehalogenase"/>
    <property type="match status" value="1"/>
</dbReference>
<evidence type="ECO:0000256" key="2">
    <source>
        <dbReference type="ARBA" id="ARBA00022801"/>
    </source>
</evidence>
<dbReference type="InterPro" id="IPR006328">
    <property type="entry name" value="2-HAD"/>
</dbReference>
<dbReference type="SUPFAM" id="SSF56784">
    <property type="entry name" value="HAD-like"/>
    <property type="match status" value="1"/>
</dbReference>
<evidence type="ECO:0000313" key="4">
    <source>
        <dbReference type="Proteomes" id="UP000289323"/>
    </source>
</evidence>
<dbReference type="GO" id="GO:0019120">
    <property type="term" value="F:hydrolase activity, acting on acid halide bonds, in C-halide compounds"/>
    <property type="evidence" value="ECO:0007669"/>
    <property type="project" value="InterPro"/>
</dbReference>
<dbReference type="NCBIfam" id="TIGR01428">
    <property type="entry name" value="HAD_type_II"/>
    <property type="match status" value="1"/>
</dbReference>
<dbReference type="NCBIfam" id="TIGR01493">
    <property type="entry name" value="HAD-SF-IA-v2"/>
    <property type="match status" value="1"/>
</dbReference>
<accession>A0A3S4BJX2</accession>
<reference evidence="3 4" key="1">
    <citation type="submission" date="2018-04" db="EMBL/GenBank/DDBJ databases">
        <authorList>
            <person name="Huttner S."/>
            <person name="Dainat J."/>
        </authorList>
    </citation>
    <scope>NUCLEOTIDE SEQUENCE [LARGE SCALE GENOMIC DNA]</scope>
</reference>
<dbReference type="Gene3D" id="3.40.50.1000">
    <property type="entry name" value="HAD superfamily/HAD-like"/>
    <property type="match status" value="1"/>
</dbReference>
<dbReference type="InterPro" id="IPR006439">
    <property type="entry name" value="HAD-SF_hydro_IA"/>
</dbReference>
<organism evidence="3 4">
    <name type="scientific">Thermothielavioides terrestris</name>
    <dbReference type="NCBI Taxonomy" id="2587410"/>
    <lineage>
        <taxon>Eukaryota</taxon>
        <taxon>Fungi</taxon>
        <taxon>Dikarya</taxon>
        <taxon>Ascomycota</taxon>
        <taxon>Pezizomycotina</taxon>
        <taxon>Sordariomycetes</taxon>
        <taxon>Sordariomycetidae</taxon>
        <taxon>Sordariales</taxon>
        <taxon>Chaetomiaceae</taxon>
        <taxon>Thermothielavioides</taxon>
    </lineage>
</organism>
<proteinExistence type="inferred from homology"/>
<dbReference type="Gene3D" id="1.10.150.240">
    <property type="entry name" value="Putative phosphatase, domain 2"/>
    <property type="match status" value="1"/>
</dbReference>
<protein>
    <submittedName>
        <fullName evidence="3">Dcc33116-3add-4859-9ebe-c150d3134312</fullName>
    </submittedName>
</protein>
<sequence length="299" mass="32373">MVLQLLLKGSAKASRTGCSSKQDNVRPGPPPLADTIKALTFDIFGTAVDWRTSITDALATAAAAKLTSSSSPSSSSAALPAPVLAKLQTLTPASWALFAAQWRAAYGAFTSTFDPATQPWKDVDAHHRESLARLLGEWGLAGLYTDGEMAELSRAWHFLRAWPDSAAGLRRLRGAGFATASLSNGNRALLRDLDAHAALGLDRLISAEDFGAYKPRPEVYRGACEALGLEPRQVAMVAAHLKDLEAARRVGMRTVYVARPGEEEWKPEEERYARAREWLDVWVAEGEGGFEELARRLGA</sequence>
<dbReference type="InterPro" id="IPR036412">
    <property type="entry name" value="HAD-like_sf"/>
</dbReference>
<comment type="similarity">
    <text evidence="1">Belongs to the HAD-like hydrolase superfamily. S-2-haloalkanoic acid dehalogenase family.</text>
</comment>
<dbReference type="SFLD" id="SFLDG01129">
    <property type="entry name" value="C1.5:_HAD__Beta-PGM__Phosphata"/>
    <property type="match status" value="1"/>
</dbReference>
<dbReference type="PANTHER" id="PTHR43316:SF3">
    <property type="entry name" value="HALOACID DEHALOGENASE, TYPE II (AFU_ORTHOLOGUE AFUA_2G07750)-RELATED"/>
    <property type="match status" value="1"/>
</dbReference>
<evidence type="ECO:0000313" key="3">
    <source>
        <dbReference type="EMBL" id="SPQ22187.1"/>
    </source>
</evidence>
<dbReference type="Proteomes" id="UP000289323">
    <property type="component" value="Unassembled WGS sequence"/>
</dbReference>
<dbReference type="AlphaFoldDB" id="A0A3S4BJX2"/>
<gene>
    <name evidence="3" type="ORF">TT172_LOCUS4606</name>
</gene>
<dbReference type="InterPro" id="IPR023198">
    <property type="entry name" value="PGP-like_dom2"/>
</dbReference>
<dbReference type="InterPro" id="IPR051540">
    <property type="entry name" value="S-2-haloacid_dehalogenase"/>
</dbReference>